<dbReference type="PANTHER" id="PTHR10773">
    <property type="entry name" value="DNA-DIRECTED RNA POLYMERASES I, II, AND III SUBUNIT RPABC2"/>
    <property type="match status" value="1"/>
</dbReference>
<gene>
    <name evidence="1" type="ORF">PR048_009950</name>
</gene>
<protein>
    <submittedName>
        <fullName evidence="1">Uncharacterized protein</fullName>
    </submittedName>
</protein>
<sequence length="274" mass="32119">MVARTRLYAIRHSCPCMYNHKHCSIPEEVTESVVHISSLKGRQSHCSRKNSERVYLPDTLNINRMKIFNTRFNIAFGYPRSDTFSSCDKYQADVRALQHTLSGPSLPDKEKYKIETHMRTAQVANKVHKRKAAVFYERKRTARQRSMKNESHEAITFDFHKNLPMHKITTNDVYYRWQLSLYSFNIHTLSTGDSIFYCYPETEGRKGSDEVTSFLHHFIFNLLDPKVKDIELFCDASAGQNKNYTVLWFLHYVVHATRRLDRIKLTFPVSAIII</sequence>
<comment type="caution">
    <text evidence="1">The sequence shown here is derived from an EMBL/GenBank/DDBJ whole genome shotgun (WGS) entry which is preliminary data.</text>
</comment>
<accession>A0ABQ9I1D2</accession>
<evidence type="ECO:0000313" key="2">
    <source>
        <dbReference type="Proteomes" id="UP001159363"/>
    </source>
</evidence>
<dbReference type="EMBL" id="JARBHB010000003">
    <property type="protein sequence ID" value="KAJ8890441.1"/>
    <property type="molecule type" value="Genomic_DNA"/>
</dbReference>
<reference evidence="1 2" key="1">
    <citation type="submission" date="2023-02" db="EMBL/GenBank/DDBJ databases">
        <title>LHISI_Scaffold_Assembly.</title>
        <authorList>
            <person name="Stuart O.P."/>
            <person name="Cleave R."/>
            <person name="Magrath M.J.L."/>
            <person name="Mikheyev A.S."/>
        </authorList>
    </citation>
    <scope>NUCLEOTIDE SEQUENCE [LARGE SCALE GENOMIC DNA]</scope>
    <source>
        <strain evidence="1">Daus_M_001</strain>
        <tissue evidence="1">Leg muscle</tissue>
    </source>
</reference>
<organism evidence="1 2">
    <name type="scientific">Dryococelus australis</name>
    <dbReference type="NCBI Taxonomy" id="614101"/>
    <lineage>
        <taxon>Eukaryota</taxon>
        <taxon>Metazoa</taxon>
        <taxon>Ecdysozoa</taxon>
        <taxon>Arthropoda</taxon>
        <taxon>Hexapoda</taxon>
        <taxon>Insecta</taxon>
        <taxon>Pterygota</taxon>
        <taxon>Neoptera</taxon>
        <taxon>Polyneoptera</taxon>
        <taxon>Phasmatodea</taxon>
        <taxon>Verophasmatodea</taxon>
        <taxon>Anareolatae</taxon>
        <taxon>Phasmatidae</taxon>
        <taxon>Eurycanthinae</taxon>
        <taxon>Dryococelus</taxon>
    </lineage>
</organism>
<name>A0ABQ9I1D2_9NEOP</name>
<keyword evidence="2" id="KW-1185">Reference proteome</keyword>
<proteinExistence type="predicted"/>
<evidence type="ECO:0000313" key="1">
    <source>
        <dbReference type="EMBL" id="KAJ8890441.1"/>
    </source>
</evidence>
<dbReference type="PANTHER" id="PTHR10773:SF19">
    <property type="match status" value="1"/>
</dbReference>
<dbReference type="Proteomes" id="UP001159363">
    <property type="component" value="Chromosome 3"/>
</dbReference>